<dbReference type="Gene3D" id="3.40.640.10">
    <property type="entry name" value="Type I PLP-dependent aspartate aminotransferase-like (Major domain)"/>
    <property type="match status" value="1"/>
</dbReference>
<sequence>MELAQRLSRIAESQTIQMAKLSRELRAQGQDIIDLSIGEPDFDTPQHIKDAAKKAIDEGYTHYTPVPGYPELRKAICEKLKRDNGVEYTPDRIVVSTGAKQSIANVVLSLVDPGDEVIIPTPYWVSYSEIVRLEKGEVVFVKGTFENEYKITPEQLEAAITPKSKLFIYSSPCNPTGSVYTQEELDGLAEVFKKHPQVFIISDEIYEYINYQGAHASLAKYDFLKDRLIIVNGLSKGYAMTGWRLGYIAAPVPIAKACDKIQGQITSGTCSITQRAGITALTSDMKPTHDMVAEFRRRRDYMVRTLRTIPGLKVTEPQGAFYVFPDVSAYYGKKAGDTVITNADALCMYLIREAHISTVTGEAFGEPDCIRLSYAASMDKLEEALRRLKDALAKLGD</sequence>
<reference evidence="9" key="1">
    <citation type="journal article" date="2019" name="Int. J. Syst. Evol. Microbiol.">
        <title>The Global Catalogue of Microorganisms (GCM) 10K type strain sequencing project: providing services to taxonomists for standard genome sequencing and annotation.</title>
        <authorList>
            <consortium name="The Broad Institute Genomics Platform"/>
            <consortium name="The Broad Institute Genome Sequencing Center for Infectious Disease"/>
            <person name="Wu L."/>
            <person name="Ma J."/>
        </authorList>
    </citation>
    <scope>NUCLEOTIDE SEQUENCE [LARGE SCALE GENOMIC DNA]</scope>
    <source>
        <strain evidence="9">JCM 17664</strain>
    </source>
</reference>
<keyword evidence="4 6" id="KW-0808">Transferase</keyword>
<evidence type="ECO:0000256" key="6">
    <source>
        <dbReference type="RuleBase" id="RU000481"/>
    </source>
</evidence>
<proteinExistence type="inferred from homology"/>
<comment type="similarity">
    <text evidence="2 6">Belongs to the class-I pyridoxal-phosphate-dependent aminotransferase family.</text>
</comment>
<dbReference type="Gene3D" id="3.90.1150.10">
    <property type="entry name" value="Aspartate Aminotransferase, domain 1"/>
    <property type="match status" value="1"/>
</dbReference>
<keyword evidence="3 6" id="KW-0032">Aminotransferase</keyword>
<comment type="cofactor">
    <cofactor evidence="1 6">
        <name>pyridoxal 5'-phosphate</name>
        <dbReference type="ChEBI" id="CHEBI:597326"/>
    </cofactor>
</comment>
<dbReference type="InterPro" id="IPR050596">
    <property type="entry name" value="AspAT/PAT-like"/>
</dbReference>
<dbReference type="EMBL" id="BAABFN010000002">
    <property type="protein sequence ID" value="GAA4308677.1"/>
    <property type="molecule type" value="Genomic_DNA"/>
</dbReference>
<dbReference type="InterPro" id="IPR015422">
    <property type="entry name" value="PyrdxlP-dep_Trfase_small"/>
</dbReference>
<keyword evidence="5" id="KW-0663">Pyridoxal phosphate</keyword>
<evidence type="ECO:0000259" key="7">
    <source>
        <dbReference type="Pfam" id="PF00155"/>
    </source>
</evidence>
<dbReference type="PRINTS" id="PR00753">
    <property type="entry name" value="ACCSYNTHASE"/>
</dbReference>
<dbReference type="CDD" id="cd00609">
    <property type="entry name" value="AAT_like"/>
    <property type="match status" value="1"/>
</dbReference>
<dbReference type="InterPro" id="IPR004839">
    <property type="entry name" value="Aminotransferase_I/II_large"/>
</dbReference>
<dbReference type="GO" id="GO:0008483">
    <property type="term" value="F:transaminase activity"/>
    <property type="evidence" value="ECO:0007669"/>
    <property type="project" value="UniProtKB-KW"/>
</dbReference>
<keyword evidence="9" id="KW-1185">Reference proteome</keyword>
<dbReference type="EC" id="2.6.1.-" evidence="6"/>
<organism evidence="8 9">
    <name type="scientific">Compostibacter hankyongensis</name>
    <dbReference type="NCBI Taxonomy" id="1007089"/>
    <lineage>
        <taxon>Bacteria</taxon>
        <taxon>Pseudomonadati</taxon>
        <taxon>Bacteroidota</taxon>
        <taxon>Chitinophagia</taxon>
        <taxon>Chitinophagales</taxon>
        <taxon>Chitinophagaceae</taxon>
        <taxon>Compostibacter</taxon>
    </lineage>
</organism>
<dbReference type="InterPro" id="IPR004838">
    <property type="entry name" value="NHTrfase_class1_PyrdxlP-BS"/>
</dbReference>
<dbReference type="InterPro" id="IPR015424">
    <property type="entry name" value="PyrdxlP-dep_Trfase"/>
</dbReference>
<dbReference type="RefSeq" id="WP_344978082.1">
    <property type="nucleotide sequence ID" value="NZ_BAABFN010000002.1"/>
</dbReference>
<comment type="caution">
    <text evidence="8">The sequence shown here is derived from an EMBL/GenBank/DDBJ whole genome shotgun (WGS) entry which is preliminary data.</text>
</comment>
<dbReference type="PANTHER" id="PTHR46383">
    <property type="entry name" value="ASPARTATE AMINOTRANSFERASE"/>
    <property type="match status" value="1"/>
</dbReference>
<gene>
    <name evidence="8" type="ORF">GCM10023143_16210</name>
</gene>
<dbReference type="SUPFAM" id="SSF53383">
    <property type="entry name" value="PLP-dependent transferases"/>
    <property type="match status" value="1"/>
</dbReference>
<dbReference type="PROSITE" id="PS00105">
    <property type="entry name" value="AA_TRANSFER_CLASS_1"/>
    <property type="match status" value="1"/>
</dbReference>
<dbReference type="Proteomes" id="UP001501207">
    <property type="component" value="Unassembled WGS sequence"/>
</dbReference>
<evidence type="ECO:0000256" key="1">
    <source>
        <dbReference type="ARBA" id="ARBA00001933"/>
    </source>
</evidence>
<name>A0ABP8FQ57_9BACT</name>
<evidence type="ECO:0000256" key="4">
    <source>
        <dbReference type="ARBA" id="ARBA00022679"/>
    </source>
</evidence>
<protein>
    <recommendedName>
        <fullName evidence="6">Aminotransferase</fullName>
        <ecNumber evidence="6">2.6.1.-</ecNumber>
    </recommendedName>
</protein>
<evidence type="ECO:0000256" key="3">
    <source>
        <dbReference type="ARBA" id="ARBA00022576"/>
    </source>
</evidence>
<dbReference type="Pfam" id="PF00155">
    <property type="entry name" value="Aminotran_1_2"/>
    <property type="match status" value="1"/>
</dbReference>
<dbReference type="PANTHER" id="PTHR46383:SF1">
    <property type="entry name" value="ASPARTATE AMINOTRANSFERASE"/>
    <property type="match status" value="1"/>
</dbReference>
<feature type="domain" description="Aminotransferase class I/classII large" evidence="7">
    <location>
        <begin position="31"/>
        <end position="388"/>
    </location>
</feature>
<evidence type="ECO:0000313" key="9">
    <source>
        <dbReference type="Proteomes" id="UP001501207"/>
    </source>
</evidence>
<evidence type="ECO:0000256" key="2">
    <source>
        <dbReference type="ARBA" id="ARBA00007441"/>
    </source>
</evidence>
<evidence type="ECO:0000313" key="8">
    <source>
        <dbReference type="EMBL" id="GAA4308677.1"/>
    </source>
</evidence>
<dbReference type="InterPro" id="IPR015421">
    <property type="entry name" value="PyrdxlP-dep_Trfase_major"/>
</dbReference>
<accession>A0ABP8FQ57</accession>
<evidence type="ECO:0000256" key="5">
    <source>
        <dbReference type="ARBA" id="ARBA00022898"/>
    </source>
</evidence>